<protein>
    <submittedName>
        <fullName evidence="1">Uncharacterized protein</fullName>
    </submittedName>
</protein>
<dbReference type="EMBL" id="MK504444">
    <property type="protein sequence ID" value="QBJ03562.1"/>
    <property type="molecule type" value="Genomic_DNA"/>
</dbReference>
<name>A0A4Y5FER8_9CAUD</name>
<evidence type="ECO:0000313" key="1">
    <source>
        <dbReference type="EMBL" id="QBJ03562.1"/>
    </source>
</evidence>
<reference evidence="1 2" key="1">
    <citation type="submission" date="2019-02" db="EMBL/GenBank/DDBJ databases">
        <title>Isolation of virulent Lactobacillus brevis phages.</title>
        <authorList>
            <person name="Feyereisen M."/>
            <person name="Mahony J."/>
            <person name="O'Sullivan T."/>
            <person name="van Sinderen D."/>
        </authorList>
    </citation>
    <scope>NUCLEOTIDE SEQUENCE [LARGE SCALE GENOMIC DNA]</scope>
</reference>
<accession>A0A4Y5FER8</accession>
<sequence length="115" mass="13183">MNIDGYEFSVPEMVQGKVGDMVVRHHFTVDHSDRVEKYLREKEFLSGDVTNKDTVAALNWFNDSVLFFHLGDDISIKYLKDTMGIDYLFSDSDNLQNHYRSAKQGKVQTGQEGSN</sequence>
<organism evidence="1 2">
    <name type="scientific">Lactobacillus phage 3-521</name>
    <dbReference type="NCBI Taxonomy" id="2510943"/>
    <lineage>
        <taxon>Viruses</taxon>
        <taxon>Duplodnaviria</taxon>
        <taxon>Heunggongvirae</taxon>
        <taxon>Uroviricota</taxon>
        <taxon>Caudoviricetes</taxon>
        <taxon>Herelleviridae</taxon>
        <taxon>Watanabevirus</taxon>
        <taxon>Watanabevirus wv3521</taxon>
    </lineage>
</organism>
<keyword evidence="2" id="KW-1185">Reference proteome</keyword>
<proteinExistence type="predicted"/>
<dbReference type="Proteomes" id="UP000309991">
    <property type="component" value="Segment"/>
</dbReference>
<gene>
    <name evidence="1" type="ORF">UCC3521_0024</name>
</gene>
<evidence type="ECO:0000313" key="2">
    <source>
        <dbReference type="Proteomes" id="UP000309991"/>
    </source>
</evidence>